<evidence type="ECO:0000313" key="1">
    <source>
        <dbReference type="EMBL" id="EYB93107.1"/>
    </source>
</evidence>
<dbReference type="EMBL" id="JARK01001522">
    <property type="protein sequence ID" value="EYB93107.1"/>
    <property type="molecule type" value="Genomic_DNA"/>
</dbReference>
<reference evidence="2" key="1">
    <citation type="journal article" date="2015" name="Nat. Genet.">
        <title>The genome and transcriptome of the zoonotic hookworm Ancylostoma ceylanicum identify infection-specific gene families.</title>
        <authorList>
            <person name="Schwarz E.M."/>
            <person name="Hu Y."/>
            <person name="Antoshechkin I."/>
            <person name="Miller M.M."/>
            <person name="Sternberg P.W."/>
            <person name="Aroian R.V."/>
        </authorList>
    </citation>
    <scope>NUCLEOTIDE SEQUENCE</scope>
    <source>
        <strain evidence="2">HY135</strain>
    </source>
</reference>
<gene>
    <name evidence="1" type="primary">Acey_s0186.g1080</name>
    <name evidence="1" type="ORF">Y032_0186g1080</name>
</gene>
<proteinExistence type="predicted"/>
<protein>
    <submittedName>
        <fullName evidence="1">Uncharacterized protein</fullName>
    </submittedName>
</protein>
<sequence length="79" mass="8561">MIVDKGRDRSAAFLGRDTGALHAGFDCLFLPAAENSSATPQQTTRASMQSPCVSAQERRAVAPPFVCGRLEFTVRVFFP</sequence>
<organism evidence="1 2">
    <name type="scientific">Ancylostoma ceylanicum</name>
    <dbReference type="NCBI Taxonomy" id="53326"/>
    <lineage>
        <taxon>Eukaryota</taxon>
        <taxon>Metazoa</taxon>
        <taxon>Ecdysozoa</taxon>
        <taxon>Nematoda</taxon>
        <taxon>Chromadorea</taxon>
        <taxon>Rhabditida</taxon>
        <taxon>Rhabditina</taxon>
        <taxon>Rhabditomorpha</taxon>
        <taxon>Strongyloidea</taxon>
        <taxon>Ancylostomatidae</taxon>
        <taxon>Ancylostomatinae</taxon>
        <taxon>Ancylostoma</taxon>
    </lineage>
</organism>
<comment type="caution">
    <text evidence="1">The sequence shown here is derived from an EMBL/GenBank/DDBJ whole genome shotgun (WGS) entry which is preliminary data.</text>
</comment>
<dbReference type="AlphaFoldDB" id="A0A016SRX2"/>
<keyword evidence="2" id="KW-1185">Reference proteome</keyword>
<name>A0A016SRX2_9BILA</name>
<dbReference type="Proteomes" id="UP000024635">
    <property type="component" value="Unassembled WGS sequence"/>
</dbReference>
<accession>A0A016SRX2</accession>
<evidence type="ECO:0000313" key="2">
    <source>
        <dbReference type="Proteomes" id="UP000024635"/>
    </source>
</evidence>